<feature type="non-terminal residue" evidence="3">
    <location>
        <position position="1"/>
    </location>
</feature>
<dbReference type="Proteomes" id="UP000789396">
    <property type="component" value="Unassembled WGS sequence"/>
</dbReference>
<reference evidence="3" key="1">
    <citation type="submission" date="2021-06" db="EMBL/GenBank/DDBJ databases">
        <authorList>
            <person name="Kallberg Y."/>
            <person name="Tangrot J."/>
            <person name="Rosling A."/>
        </authorList>
    </citation>
    <scope>NUCLEOTIDE SEQUENCE</scope>
    <source>
        <strain evidence="3">IN212</strain>
    </source>
</reference>
<dbReference type="GO" id="GO:0004519">
    <property type="term" value="F:endonuclease activity"/>
    <property type="evidence" value="ECO:0007669"/>
    <property type="project" value="InterPro"/>
</dbReference>
<feature type="coiled-coil region" evidence="1">
    <location>
        <begin position="41"/>
        <end position="140"/>
    </location>
</feature>
<gene>
    <name evidence="3" type="ORF">RFULGI_LOCUS11871</name>
</gene>
<organism evidence="3 4">
    <name type="scientific">Racocetra fulgida</name>
    <dbReference type="NCBI Taxonomy" id="60492"/>
    <lineage>
        <taxon>Eukaryota</taxon>
        <taxon>Fungi</taxon>
        <taxon>Fungi incertae sedis</taxon>
        <taxon>Mucoromycota</taxon>
        <taxon>Glomeromycotina</taxon>
        <taxon>Glomeromycetes</taxon>
        <taxon>Diversisporales</taxon>
        <taxon>Gigasporaceae</taxon>
        <taxon>Racocetra</taxon>
    </lineage>
</organism>
<evidence type="ECO:0000256" key="1">
    <source>
        <dbReference type="SAM" id="Coils"/>
    </source>
</evidence>
<feature type="non-terminal residue" evidence="3">
    <location>
        <position position="299"/>
    </location>
</feature>
<evidence type="ECO:0000313" key="4">
    <source>
        <dbReference type="Proteomes" id="UP000789396"/>
    </source>
</evidence>
<comment type="caution">
    <text evidence="3">The sequence shown here is derived from an EMBL/GenBank/DDBJ whole genome shotgun (WGS) entry which is preliminary data.</text>
</comment>
<feature type="domain" description="Restriction endonuclease type IV Mrr" evidence="2">
    <location>
        <begin position="154"/>
        <end position="228"/>
    </location>
</feature>
<dbReference type="AlphaFoldDB" id="A0A9N9IAU9"/>
<dbReference type="GO" id="GO:0006302">
    <property type="term" value="P:double-strand break repair"/>
    <property type="evidence" value="ECO:0007669"/>
    <property type="project" value="UniProtKB-ARBA"/>
</dbReference>
<dbReference type="InterPro" id="IPR011856">
    <property type="entry name" value="tRNA_endonuc-like_dom_sf"/>
</dbReference>
<dbReference type="OrthoDB" id="2422699at2759"/>
<dbReference type="Gene3D" id="3.40.1350.10">
    <property type="match status" value="1"/>
</dbReference>
<dbReference type="Pfam" id="PF04471">
    <property type="entry name" value="Mrr_cat"/>
    <property type="match status" value="1"/>
</dbReference>
<evidence type="ECO:0000313" key="3">
    <source>
        <dbReference type="EMBL" id="CAG8727293.1"/>
    </source>
</evidence>
<protein>
    <submittedName>
        <fullName evidence="3">6052_t:CDS:1</fullName>
    </submittedName>
</protein>
<dbReference type="GO" id="GO:0003677">
    <property type="term" value="F:DNA binding"/>
    <property type="evidence" value="ECO:0007669"/>
    <property type="project" value="InterPro"/>
</dbReference>
<dbReference type="GO" id="GO:0009307">
    <property type="term" value="P:DNA restriction-modification system"/>
    <property type="evidence" value="ECO:0007669"/>
    <property type="project" value="InterPro"/>
</dbReference>
<dbReference type="InterPro" id="IPR011335">
    <property type="entry name" value="Restrct_endonuc-II-like"/>
</dbReference>
<dbReference type="EMBL" id="CAJVPZ010026990">
    <property type="protein sequence ID" value="CAG8727293.1"/>
    <property type="molecule type" value="Genomic_DNA"/>
</dbReference>
<accession>A0A9N9IAU9</accession>
<proteinExistence type="predicted"/>
<name>A0A9N9IAU9_9GLOM</name>
<dbReference type="InterPro" id="IPR007560">
    <property type="entry name" value="Restrct_endonuc_IV_Mrr"/>
</dbReference>
<evidence type="ECO:0000259" key="2">
    <source>
        <dbReference type="Pfam" id="PF04471"/>
    </source>
</evidence>
<keyword evidence="4" id="KW-1185">Reference proteome</keyword>
<keyword evidence="1" id="KW-0175">Coiled coil</keyword>
<sequence length="299" mass="33912">DSLHFTPYLVKKNRLSNSKNEQKIDVIKPLVKKNRLINSKNEQKIDVIKSLRDKNKGLENAIKKLKNSKNEQKIDVIKSLRDTNKSLENEIKKLKNSKNEQKIDVIKSLRDKNKGLENEIKKLKNEVKRLHKEITKNQKKSLLSYGVSNVKIRKEFENEISKILKNKGIPCNVVSGSGDNGIDIFASYKGKLILIQCKCQESPLGSDVIVKMHSSVTRFDGSYGIIVYDSRKLVNNDSSLTVNASCYLKGSNSNDLIESLKKLPKLLYLDLSGTKGLKCIHIIRLLSPNIKLKELNISN</sequence>
<dbReference type="SUPFAM" id="SSF52980">
    <property type="entry name" value="Restriction endonuclease-like"/>
    <property type="match status" value="1"/>
</dbReference>